<dbReference type="Pfam" id="PF09586">
    <property type="entry name" value="YfhO"/>
    <property type="match status" value="1"/>
</dbReference>
<dbReference type="Proteomes" id="UP001449657">
    <property type="component" value="Chromosome"/>
</dbReference>
<feature type="transmembrane region" description="Helical" evidence="1">
    <location>
        <begin position="12"/>
        <end position="31"/>
    </location>
</feature>
<feature type="transmembrane region" description="Helical" evidence="1">
    <location>
        <begin position="794"/>
        <end position="815"/>
    </location>
</feature>
<dbReference type="PANTHER" id="PTHR38454:SF1">
    <property type="entry name" value="INTEGRAL MEMBRANE PROTEIN"/>
    <property type="match status" value="1"/>
</dbReference>
<feature type="transmembrane region" description="Helical" evidence="1">
    <location>
        <begin position="171"/>
        <end position="187"/>
    </location>
</feature>
<keyword evidence="3" id="KW-1185">Reference proteome</keyword>
<dbReference type="EMBL" id="CP150096">
    <property type="protein sequence ID" value="WZN45316.1"/>
    <property type="molecule type" value="Genomic_DNA"/>
</dbReference>
<keyword evidence="1" id="KW-1133">Transmembrane helix</keyword>
<keyword evidence="1" id="KW-0472">Membrane</keyword>
<feature type="transmembrane region" description="Helical" evidence="1">
    <location>
        <begin position="91"/>
        <end position="114"/>
    </location>
</feature>
<sequence>MQQTWQKGLLKHVYAVLIFLGLAFLFCSPVLNDMELRQTDNVSWKGMSQEARAYHDSTGINPVWTNAMFGGMPTYQIYMAQDNFTYYLHEIFTLGLPKPVNFYFLAMIGFYFLLSVMNFRWWIAVMGAIAFGFGSYNAMIIAAGHDTKMFTIAYMAPLLAGILLAYRGKYFIGGIITCITLCLMITSGHYQMVYYMLLVCLCIGIGYLVHAVKTKQVPQFLKATGTLVVFGALSVLPSTVTIWTTTEFGKYTMRGGHSELTPAAGTESDKTKGGLDKSYAFNWSEGIFETLTVVAPNLYGGPSSGPLPDNGEMHKQLTTMGVPEAQANEFVKNMPRYWGSQPMTDGGVYWGAIILFFFVLALFIVKDFNKWWIVAACIVGVVLAWGSNLSFINYFLFDHLPLYNKFRAPAQALVIPQVLVPFFACWGLNQLMTDAQDKTLALKDLKKALYVTGGLALLLVVCSFGVLSFTHSQDFALQYFSQFVGGDQNMLGQIITALKADRASLLRIDALRSLFFIVAAFALCWAWLKGKLAATPALAILAGLVAVDQMWISNRYLGKENYVTPSDYSAIFAPSPVDIEIKKDPDPYYRVFNTARFEDAISSYHHKSVGGYSPVKLARYQDLIEHQLSKGTPGVVNMLNTKYIIFQTPQGQLSYQRNPEALGNAWFVDSLVWAKNADAEMKTLDSLPTAHAAVVDERFRPSLNGLVPAKDSASHIRLTKYGLNELHYRSSNSKAGLAVFSEIYYPAGWKLFIDGKEEEILRANYLLRAAKIPAGDHDIVMKFEPRSYYLGNKITAFSSIAMLILLALAIAFEIIRQRKANAGKEVAPEGSKSVKK</sequence>
<dbReference type="RefSeq" id="WP_341840069.1">
    <property type="nucleotide sequence ID" value="NZ_CP149792.1"/>
</dbReference>
<feature type="transmembrane region" description="Helical" evidence="1">
    <location>
        <begin position="408"/>
        <end position="428"/>
    </location>
</feature>
<feature type="transmembrane region" description="Helical" evidence="1">
    <location>
        <begin position="347"/>
        <end position="365"/>
    </location>
</feature>
<accession>A0ABZ2YZ65</accession>
<feature type="transmembrane region" description="Helical" evidence="1">
    <location>
        <begin position="448"/>
        <end position="467"/>
    </location>
</feature>
<feature type="transmembrane region" description="Helical" evidence="1">
    <location>
        <begin position="372"/>
        <end position="396"/>
    </location>
</feature>
<reference evidence="2 3" key="1">
    <citation type="submission" date="2024-03" db="EMBL/GenBank/DDBJ databases">
        <title>Chitinophaga caseinilytica sp. nov., a casein hydrolysing bacterium isolated from forest soil.</title>
        <authorList>
            <person name="Lee D.S."/>
            <person name="Han D.M."/>
            <person name="Baek J.H."/>
            <person name="Choi D.G."/>
            <person name="Jeon J.H."/>
            <person name="Jeon C.O."/>
        </authorList>
    </citation>
    <scope>NUCLEOTIDE SEQUENCE [LARGE SCALE GENOMIC DNA]</scope>
    <source>
        <strain evidence="2 3">KACC 19118</strain>
    </source>
</reference>
<feature type="transmembrane region" description="Helical" evidence="1">
    <location>
        <begin position="224"/>
        <end position="244"/>
    </location>
</feature>
<evidence type="ECO:0000313" key="3">
    <source>
        <dbReference type="Proteomes" id="UP001449657"/>
    </source>
</evidence>
<protein>
    <submittedName>
        <fullName evidence="2">YfhO family protein</fullName>
    </submittedName>
</protein>
<gene>
    <name evidence="2" type="ORF">WJU22_20670</name>
</gene>
<feature type="transmembrane region" description="Helical" evidence="1">
    <location>
        <begin position="193"/>
        <end position="212"/>
    </location>
</feature>
<keyword evidence="1" id="KW-0812">Transmembrane</keyword>
<dbReference type="InterPro" id="IPR018580">
    <property type="entry name" value="Uncharacterised_YfhO"/>
</dbReference>
<feature type="transmembrane region" description="Helical" evidence="1">
    <location>
        <begin position="149"/>
        <end position="166"/>
    </location>
</feature>
<feature type="transmembrane region" description="Helical" evidence="1">
    <location>
        <begin position="534"/>
        <end position="552"/>
    </location>
</feature>
<feature type="transmembrane region" description="Helical" evidence="1">
    <location>
        <begin position="510"/>
        <end position="528"/>
    </location>
</feature>
<name>A0ABZ2YZ65_9BACT</name>
<dbReference type="PANTHER" id="PTHR38454">
    <property type="entry name" value="INTEGRAL MEMBRANE PROTEIN-RELATED"/>
    <property type="match status" value="1"/>
</dbReference>
<proteinExistence type="predicted"/>
<evidence type="ECO:0000313" key="2">
    <source>
        <dbReference type="EMBL" id="WZN45316.1"/>
    </source>
</evidence>
<evidence type="ECO:0000256" key="1">
    <source>
        <dbReference type="SAM" id="Phobius"/>
    </source>
</evidence>
<organism evidence="2 3">
    <name type="scientific">Chitinophaga caseinilytica</name>
    <dbReference type="NCBI Taxonomy" id="2267521"/>
    <lineage>
        <taxon>Bacteria</taxon>
        <taxon>Pseudomonadati</taxon>
        <taxon>Bacteroidota</taxon>
        <taxon>Chitinophagia</taxon>
        <taxon>Chitinophagales</taxon>
        <taxon>Chitinophagaceae</taxon>
        <taxon>Chitinophaga</taxon>
    </lineage>
</organism>
<feature type="transmembrane region" description="Helical" evidence="1">
    <location>
        <begin position="121"/>
        <end position="143"/>
    </location>
</feature>